<dbReference type="InterPro" id="IPR000515">
    <property type="entry name" value="MetI-like"/>
</dbReference>
<feature type="transmembrane region" description="Helical" evidence="7">
    <location>
        <begin position="259"/>
        <end position="276"/>
    </location>
</feature>
<feature type="transmembrane region" description="Helical" evidence="7">
    <location>
        <begin position="181"/>
        <end position="201"/>
    </location>
</feature>
<dbReference type="PANTHER" id="PTHR43744">
    <property type="entry name" value="ABC TRANSPORTER PERMEASE PROTEIN MG189-RELATED-RELATED"/>
    <property type="match status" value="1"/>
</dbReference>
<keyword evidence="4 7" id="KW-0812">Transmembrane</keyword>
<name>A0A0H3U8N8_9BACT</name>
<evidence type="ECO:0000256" key="4">
    <source>
        <dbReference type="ARBA" id="ARBA00022692"/>
    </source>
</evidence>
<dbReference type="InterPro" id="IPR035906">
    <property type="entry name" value="MetI-like_sf"/>
</dbReference>
<evidence type="ECO:0000256" key="7">
    <source>
        <dbReference type="RuleBase" id="RU363032"/>
    </source>
</evidence>
<dbReference type="CDD" id="cd06261">
    <property type="entry name" value="TM_PBP2"/>
    <property type="match status" value="1"/>
</dbReference>
<sequence length="291" mass="32152">MKRSVKSHVAQGILCFIMFLLGFITLYPFWHVLMYSISDPIRAMTGGLFFIPRGFSVYGFEILFQTKQIFTAYGNSIFLLVVGTSVNVIFTALMAYPLSIKRFHGRNAITMMAFFTMLFGGGMIPGYLLVKGLGLLDSLWALILPGTISAWNMIIMKNYFQSIPASLEESANIDGASQMTILVRIIVPVSMPVIATIALFYGVGHWNSYFSAILYINSNSKITLPIYLRNLLNSTAMDQATQAGVAVDTSAITPETMKMSTIVASVLPMLIAYPFIQKYYVKGIMVGSIKG</sequence>
<keyword evidence="3" id="KW-1003">Cell membrane</keyword>
<dbReference type="GO" id="GO:0055085">
    <property type="term" value="P:transmembrane transport"/>
    <property type="evidence" value="ECO:0007669"/>
    <property type="project" value="InterPro"/>
</dbReference>
<dbReference type="GO" id="GO:0005886">
    <property type="term" value="C:plasma membrane"/>
    <property type="evidence" value="ECO:0007669"/>
    <property type="project" value="UniProtKB-SubCell"/>
</dbReference>
<keyword evidence="6 7" id="KW-0472">Membrane</keyword>
<dbReference type="EMBL" id="KF540250">
    <property type="protein sequence ID" value="AIF26895.1"/>
    <property type="molecule type" value="Genomic_DNA"/>
</dbReference>
<comment type="subcellular location">
    <subcellularLocation>
        <location evidence="1 7">Cell membrane</location>
        <topology evidence="1 7">Multi-pass membrane protein</topology>
    </subcellularLocation>
</comment>
<dbReference type="PROSITE" id="PS50928">
    <property type="entry name" value="ABC_TM1"/>
    <property type="match status" value="1"/>
</dbReference>
<dbReference type="SUPFAM" id="SSF161098">
    <property type="entry name" value="MetI-like"/>
    <property type="match status" value="1"/>
</dbReference>
<evidence type="ECO:0000256" key="5">
    <source>
        <dbReference type="ARBA" id="ARBA00022989"/>
    </source>
</evidence>
<evidence type="ECO:0000256" key="2">
    <source>
        <dbReference type="ARBA" id="ARBA00022448"/>
    </source>
</evidence>
<dbReference type="Pfam" id="PF00528">
    <property type="entry name" value="BPD_transp_1"/>
    <property type="match status" value="1"/>
</dbReference>
<feature type="domain" description="ABC transmembrane type-1" evidence="8">
    <location>
        <begin position="73"/>
        <end position="275"/>
    </location>
</feature>
<feature type="transmembrane region" description="Helical" evidence="7">
    <location>
        <begin position="77"/>
        <end position="96"/>
    </location>
</feature>
<dbReference type="PANTHER" id="PTHR43744:SF9">
    <property type="entry name" value="POLYGALACTURONAN_RHAMNOGALACTURONAN TRANSPORT SYSTEM PERMEASE PROTEIN YTCP"/>
    <property type="match status" value="1"/>
</dbReference>
<proteinExistence type="inferred from homology"/>
<keyword evidence="2 7" id="KW-0813">Transport</keyword>
<organism evidence="9">
    <name type="scientific">uncultured bacterium fosmid pJB148G3</name>
    <dbReference type="NCBI Taxonomy" id="1478052"/>
    <lineage>
        <taxon>Bacteria</taxon>
        <taxon>environmental samples</taxon>
    </lineage>
</organism>
<feature type="transmembrane region" description="Helical" evidence="7">
    <location>
        <begin position="108"/>
        <end position="128"/>
    </location>
</feature>
<dbReference type="Gene3D" id="1.10.3720.10">
    <property type="entry name" value="MetI-like"/>
    <property type="match status" value="1"/>
</dbReference>
<reference evidence="9" key="1">
    <citation type="submission" date="2013-08" db="EMBL/GenBank/DDBJ databases">
        <title>Comparison of modified E. coli strains.</title>
        <authorList>
            <person name="Juergensen J."/>
            <person name="Bonge A."/>
            <person name="Streit W.R."/>
        </authorList>
    </citation>
    <scope>NUCLEOTIDE SEQUENCE</scope>
</reference>
<evidence type="ECO:0000313" key="9">
    <source>
        <dbReference type="EMBL" id="AIF26895.1"/>
    </source>
</evidence>
<protein>
    <recommendedName>
        <fullName evidence="8">ABC transmembrane type-1 domain-containing protein</fullName>
    </recommendedName>
</protein>
<evidence type="ECO:0000256" key="6">
    <source>
        <dbReference type="ARBA" id="ARBA00023136"/>
    </source>
</evidence>
<dbReference type="AlphaFoldDB" id="A0A0H3U8N8"/>
<accession>A0A0H3U8N8</accession>
<evidence type="ECO:0000256" key="3">
    <source>
        <dbReference type="ARBA" id="ARBA00022475"/>
    </source>
</evidence>
<keyword evidence="5 7" id="KW-1133">Transmembrane helix</keyword>
<evidence type="ECO:0000259" key="8">
    <source>
        <dbReference type="PROSITE" id="PS50928"/>
    </source>
</evidence>
<evidence type="ECO:0000256" key="1">
    <source>
        <dbReference type="ARBA" id="ARBA00004651"/>
    </source>
</evidence>
<comment type="similarity">
    <text evidence="7">Belongs to the binding-protein-dependent transport system permease family.</text>
</comment>
<feature type="transmembrane region" description="Helical" evidence="7">
    <location>
        <begin position="12"/>
        <end position="30"/>
    </location>
</feature>